<evidence type="ECO:0000313" key="1">
    <source>
        <dbReference type="EMBL" id="BEI91811.1"/>
    </source>
</evidence>
<sequence length="74" mass="7996">MPFLLGGSYLPLDFDWSGSTAMFRAAVFHDPRPNEPVCSADEHICGCTAPGCKCKVMTVLPVCTLCSSGDHTRF</sequence>
<evidence type="ECO:0000313" key="2">
    <source>
        <dbReference type="Proteomes" id="UP001233271"/>
    </source>
</evidence>
<accession>A0AA48L4H6</accession>
<dbReference type="RefSeq" id="XP_060457076.1">
    <property type="nucleotide sequence ID" value="XM_060600487.1"/>
</dbReference>
<dbReference type="GeneID" id="85495681"/>
<dbReference type="KEGG" id="ccac:CcaHIS019_0406310"/>
<dbReference type="EMBL" id="AP028215">
    <property type="protein sequence ID" value="BEI91811.1"/>
    <property type="molecule type" value="Genomic_DNA"/>
</dbReference>
<reference evidence="1" key="1">
    <citation type="journal article" date="2023" name="BMC Genomics">
        <title>Chromosome-level genome assemblies of Cutaneotrichosporon spp. (Trichosporonales, Basidiomycota) reveal imbalanced evolution between nucleotide sequences and chromosome synteny.</title>
        <authorList>
            <person name="Kobayashi Y."/>
            <person name="Kayamori A."/>
            <person name="Aoki K."/>
            <person name="Shiwa Y."/>
            <person name="Matsutani M."/>
            <person name="Fujita N."/>
            <person name="Sugita T."/>
            <person name="Iwasaki W."/>
            <person name="Tanaka N."/>
            <person name="Takashima M."/>
        </authorList>
    </citation>
    <scope>NUCLEOTIDE SEQUENCE</scope>
    <source>
        <strain evidence="1">HIS019</strain>
    </source>
</reference>
<dbReference type="AlphaFoldDB" id="A0AA48L4H6"/>
<dbReference type="Proteomes" id="UP001233271">
    <property type="component" value="Chromosome 4"/>
</dbReference>
<gene>
    <name evidence="1" type="ORF">CcaverHIS019_0406310</name>
</gene>
<name>A0AA48L4H6_9TREE</name>
<keyword evidence="2" id="KW-1185">Reference proteome</keyword>
<organism evidence="1 2">
    <name type="scientific">Cutaneotrichosporon cavernicola</name>
    <dbReference type="NCBI Taxonomy" id="279322"/>
    <lineage>
        <taxon>Eukaryota</taxon>
        <taxon>Fungi</taxon>
        <taxon>Dikarya</taxon>
        <taxon>Basidiomycota</taxon>
        <taxon>Agaricomycotina</taxon>
        <taxon>Tremellomycetes</taxon>
        <taxon>Trichosporonales</taxon>
        <taxon>Trichosporonaceae</taxon>
        <taxon>Cutaneotrichosporon</taxon>
    </lineage>
</organism>
<protein>
    <submittedName>
        <fullName evidence="1">Uncharacterized protein</fullName>
    </submittedName>
</protein>
<proteinExistence type="predicted"/>